<dbReference type="STRING" id="1108595.BKX93_00795"/>
<organism evidence="2 3">
    <name type="scientific">Chromobacterium vaccinii</name>
    <dbReference type="NCBI Taxonomy" id="1108595"/>
    <lineage>
        <taxon>Bacteria</taxon>
        <taxon>Pseudomonadati</taxon>
        <taxon>Pseudomonadota</taxon>
        <taxon>Betaproteobacteria</taxon>
        <taxon>Neisseriales</taxon>
        <taxon>Chromobacteriaceae</taxon>
        <taxon>Chromobacterium</taxon>
    </lineage>
</organism>
<evidence type="ECO:0008006" key="4">
    <source>
        <dbReference type="Google" id="ProtNLM"/>
    </source>
</evidence>
<accession>A0A1D9LBX0</accession>
<dbReference type="RefSeq" id="WP_070978183.1">
    <property type="nucleotide sequence ID" value="NZ_CP017707.1"/>
</dbReference>
<reference evidence="2 3" key="1">
    <citation type="submission" date="2016-10" db="EMBL/GenBank/DDBJ databases">
        <title>Chromobacterium muskegensis sp. nov., an insecticidal bacterium isolated from Sphagnum bogs.</title>
        <authorList>
            <person name="Sparks M.E."/>
            <person name="Blackburn M.B."/>
            <person name="Gundersen-Rindal D.E."/>
            <person name="Mitchell A."/>
            <person name="Farrar R."/>
            <person name="Kuhar D."/>
        </authorList>
    </citation>
    <scope>NUCLEOTIDE SEQUENCE [LARGE SCALE GENOMIC DNA]</scope>
    <source>
        <strain evidence="2 3">21-1</strain>
    </source>
</reference>
<dbReference type="KEGG" id="cvc:BKX93_00795"/>
<feature type="transmembrane region" description="Helical" evidence="1">
    <location>
        <begin position="134"/>
        <end position="152"/>
    </location>
</feature>
<dbReference type="Pfam" id="PF10027">
    <property type="entry name" value="DUF2269"/>
    <property type="match status" value="1"/>
</dbReference>
<keyword evidence="1" id="KW-1133">Transmembrane helix</keyword>
<feature type="transmembrane region" description="Helical" evidence="1">
    <location>
        <begin position="12"/>
        <end position="32"/>
    </location>
</feature>
<sequence length="157" mass="17601">MNAYLIVKTLHILSATLMVGAGFGSAFYMFFANRGGKVAAQAEVARLVVRADWWFTTPAVVFQPLSGLWLAHQAGWPLTMSWLAWAIGLFLFAGACWLPVVWLQIRMAGMARDAAEASQALPARYWRFARIWECLGYPAFCAMLAVYFLMVLKPDWS</sequence>
<dbReference type="AlphaFoldDB" id="A0A1D9LBX0"/>
<feature type="transmembrane region" description="Helical" evidence="1">
    <location>
        <begin position="53"/>
        <end position="70"/>
    </location>
</feature>
<protein>
    <recommendedName>
        <fullName evidence="4">DUF2269 domain-containing protein</fullName>
    </recommendedName>
</protein>
<dbReference type="InterPro" id="IPR018729">
    <property type="entry name" value="DUF2269_transmembrane"/>
</dbReference>
<evidence type="ECO:0000256" key="1">
    <source>
        <dbReference type="SAM" id="Phobius"/>
    </source>
</evidence>
<dbReference type="Proteomes" id="UP000178776">
    <property type="component" value="Chromosome"/>
</dbReference>
<feature type="transmembrane region" description="Helical" evidence="1">
    <location>
        <begin position="82"/>
        <end position="103"/>
    </location>
</feature>
<dbReference type="GeneID" id="68839763"/>
<evidence type="ECO:0000313" key="3">
    <source>
        <dbReference type="Proteomes" id="UP000178776"/>
    </source>
</evidence>
<gene>
    <name evidence="2" type="ORF">BKX93_00795</name>
</gene>
<name>A0A1D9LBX0_9NEIS</name>
<proteinExistence type="predicted"/>
<evidence type="ECO:0000313" key="2">
    <source>
        <dbReference type="EMBL" id="AOZ48674.1"/>
    </source>
</evidence>
<keyword evidence="1" id="KW-0812">Transmembrane</keyword>
<keyword evidence="1" id="KW-0472">Membrane</keyword>
<dbReference type="EMBL" id="CP017707">
    <property type="protein sequence ID" value="AOZ48674.1"/>
    <property type="molecule type" value="Genomic_DNA"/>
</dbReference>